<dbReference type="InterPro" id="IPR000340">
    <property type="entry name" value="Dual-sp_phosphatase_cat-dom"/>
</dbReference>
<dbReference type="InterPro" id="IPR016130">
    <property type="entry name" value="Tyr_Pase_AS"/>
</dbReference>
<evidence type="ECO:0000256" key="3">
    <source>
        <dbReference type="SAM" id="MobiDB-lite"/>
    </source>
</evidence>
<feature type="region of interest" description="Disordered" evidence="3">
    <location>
        <begin position="541"/>
        <end position="615"/>
    </location>
</feature>
<feature type="compositionally biased region" description="Polar residues" evidence="3">
    <location>
        <begin position="400"/>
        <end position="411"/>
    </location>
</feature>
<dbReference type="InterPro" id="IPR000387">
    <property type="entry name" value="Tyr_Pase_dom"/>
</dbReference>
<evidence type="ECO:0000256" key="1">
    <source>
        <dbReference type="ARBA" id="ARBA00013015"/>
    </source>
</evidence>
<feature type="compositionally biased region" description="Polar residues" evidence="3">
    <location>
        <begin position="353"/>
        <end position="392"/>
    </location>
</feature>
<dbReference type="InterPro" id="IPR029021">
    <property type="entry name" value="Prot-tyrosine_phosphatase-like"/>
</dbReference>
<evidence type="ECO:0000313" key="7">
    <source>
        <dbReference type="Proteomes" id="UP000275385"/>
    </source>
</evidence>
<dbReference type="Gene3D" id="3.90.190.10">
    <property type="entry name" value="Protein tyrosine phosphatase superfamily"/>
    <property type="match status" value="1"/>
</dbReference>
<dbReference type="CDD" id="cd14497">
    <property type="entry name" value="PTP_PTEN-like"/>
    <property type="match status" value="1"/>
</dbReference>
<comment type="caution">
    <text evidence="6">The sequence shown here is derived from an EMBL/GenBank/DDBJ whole genome shotgun (WGS) entry which is preliminary data.</text>
</comment>
<organism evidence="6 7">
    <name type="scientific">Coniochaeta pulveracea</name>
    <dbReference type="NCBI Taxonomy" id="177199"/>
    <lineage>
        <taxon>Eukaryota</taxon>
        <taxon>Fungi</taxon>
        <taxon>Dikarya</taxon>
        <taxon>Ascomycota</taxon>
        <taxon>Pezizomycotina</taxon>
        <taxon>Sordariomycetes</taxon>
        <taxon>Sordariomycetidae</taxon>
        <taxon>Coniochaetales</taxon>
        <taxon>Coniochaetaceae</taxon>
        <taxon>Coniochaeta</taxon>
    </lineage>
</organism>
<feature type="domain" description="Phosphatase tensin-type" evidence="5">
    <location>
        <begin position="12"/>
        <end position="217"/>
    </location>
</feature>
<dbReference type="STRING" id="177199.A0A420YLQ5"/>
<feature type="region of interest" description="Disordered" evidence="3">
    <location>
        <begin position="116"/>
        <end position="147"/>
    </location>
</feature>
<name>A0A420YLQ5_9PEZI</name>
<dbReference type="GO" id="GO:0004725">
    <property type="term" value="F:protein tyrosine phosphatase activity"/>
    <property type="evidence" value="ECO:0007669"/>
    <property type="project" value="TreeGrafter"/>
</dbReference>
<dbReference type="InterPro" id="IPR029023">
    <property type="entry name" value="Tensin_phosphatase"/>
</dbReference>
<dbReference type="AlphaFoldDB" id="A0A420YLQ5"/>
<evidence type="ECO:0000259" key="5">
    <source>
        <dbReference type="PROSITE" id="PS51181"/>
    </source>
</evidence>
<gene>
    <name evidence="6" type="primary">TEP1</name>
    <name evidence="6" type="ORF">DL546_006474</name>
</gene>
<accession>A0A420YLQ5</accession>
<dbReference type="EC" id="3.1.3.67" evidence="1"/>
<dbReference type="PROSITE" id="PS50056">
    <property type="entry name" value="TYR_PHOSPHATASE_2"/>
    <property type="match status" value="1"/>
</dbReference>
<feature type="compositionally biased region" description="Basic and acidic residues" evidence="3">
    <location>
        <begin position="136"/>
        <end position="147"/>
    </location>
</feature>
<dbReference type="GO" id="GO:0042995">
    <property type="term" value="C:cell projection"/>
    <property type="evidence" value="ECO:0007669"/>
    <property type="project" value="TreeGrafter"/>
</dbReference>
<dbReference type="InterPro" id="IPR003595">
    <property type="entry name" value="Tyr_Pase_cat"/>
</dbReference>
<evidence type="ECO:0000313" key="6">
    <source>
        <dbReference type="EMBL" id="RKU48810.1"/>
    </source>
</evidence>
<dbReference type="GO" id="GO:0005829">
    <property type="term" value="C:cytosol"/>
    <property type="evidence" value="ECO:0007669"/>
    <property type="project" value="TreeGrafter"/>
</dbReference>
<dbReference type="SUPFAM" id="SSF52799">
    <property type="entry name" value="(Phosphotyrosine protein) phosphatases II"/>
    <property type="match status" value="1"/>
</dbReference>
<feature type="domain" description="Tyrosine specific protein phosphatases" evidence="4">
    <location>
        <begin position="142"/>
        <end position="189"/>
    </location>
</feature>
<keyword evidence="7" id="KW-1185">Reference proteome</keyword>
<feature type="region of interest" description="Disordered" evidence="3">
    <location>
        <begin position="282"/>
        <end position="422"/>
    </location>
</feature>
<proteinExistence type="predicted"/>
<protein>
    <recommendedName>
        <fullName evidence="1">phosphatidylinositol-3,4,5-trisphosphate 3-phosphatase</fullName>
        <ecNumber evidence="1">3.1.3.67</ecNumber>
    </recommendedName>
</protein>
<dbReference type="PROSITE" id="PS00383">
    <property type="entry name" value="TYR_PHOSPHATASE_1"/>
    <property type="match status" value="1"/>
</dbReference>
<keyword evidence="2" id="KW-0378">Hydrolase</keyword>
<dbReference type="Pfam" id="PF00782">
    <property type="entry name" value="DSPc"/>
    <property type="match status" value="1"/>
</dbReference>
<dbReference type="PANTHER" id="PTHR12305:SF81">
    <property type="entry name" value="PHOSPHATIDYLINOSITOL 3,4,5-TRISPHOSPHATE 3-PHOSPHATASE AND DUAL-SPECIFICITY PROTEIN PHOSPHATASE PTEN"/>
    <property type="match status" value="1"/>
</dbReference>
<dbReference type="GO" id="GO:0005634">
    <property type="term" value="C:nucleus"/>
    <property type="evidence" value="ECO:0007669"/>
    <property type="project" value="TreeGrafter"/>
</dbReference>
<reference evidence="6 7" key="1">
    <citation type="submission" date="2018-08" db="EMBL/GenBank/DDBJ databases">
        <title>Draft genome of the lignicolous fungus Coniochaeta pulveracea.</title>
        <authorList>
            <person name="Borstlap C.J."/>
            <person name="De Witt R.N."/>
            <person name="Botha A."/>
            <person name="Volschenk H."/>
        </authorList>
    </citation>
    <scope>NUCLEOTIDE SEQUENCE [LARGE SCALE GENOMIC DNA]</scope>
    <source>
        <strain evidence="6 7">CAB683</strain>
    </source>
</reference>
<dbReference type="EMBL" id="QVQW01000003">
    <property type="protein sequence ID" value="RKU48810.1"/>
    <property type="molecule type" value="Genomic_DNA"/>
</dbReference>
<dbReference type="PROSITE" id="PS51181">
    <property type="entry name" value="PPASE_TENSIN"/>
    <property type="match status" value="1"/>
</dbReference>
<dbReference type="GO" id="GO:0043491">
    <property type="term" value="P:phosphatidylinositol 3-kinase/protein kinase B signal transduction"/>
    <property type="evidence" value="ECO:0007669"/>
    <property type="project" value="TreeGrafter"/>
</dbReference>
<evidence type="ECO:0000259" key="4">
    <source>
        <dbReference type="PROSITE" id="PS50056"/>
    </source>
</evidence>
<dbReference type="GO" id="GO:0051896">
    <property type="term" value="P:regulation of phosphatidylinositol 3-kinase/protein kinase B signal transduction"/>
    <property type="evidence" value="ECO:0007669"/>
    <property type="project" value="TreeGrafter"/>
</dbReference>
<dbReference type="GO" id="GO:0005886">
    <property type="term" value="C:plasma membrane"/>
    <property type="evidence" value="ECO:0007669"/>
    <property type="project" value="TreeGrafter"/>
</dbReference>
<evidence type="ECO:0000256" key="2">
    <source>
        <dbReference type="ARBA" id="ARBA00022801"/>
    </source>
</evidence>
<sequence>MASILRQIVAGPRAKHQETGLDLCYVTSNIIATSGPSQTYPQRAYRNPLDRLVSFLDSQHGDNWAIWEFRAEGTGYPDEAVYNRIRHYPWPDHHPPPFALVPMIMASMRNWMAGGELHGSGSAQTSETTGHKRKEHNHDNGKEHGDTKRVIVVHCKAGKGRSGTMACSYLISECGWTPEDAIARFTERRMKPMFGAGVSIPSQLRWISYVARWTKGGKKYVNRPVEILEVHVWGLRHGVKLAVEGFVDEGKKIKVFHTFTRAERIVVEGDAPGGSGVLDLMSDMAGYGTNGPTEDQPGADVDDVVDGGKQPPQRSKSTKDKLMKRVSKLGYGSRSESEESNNSDANKPKAPQKSKTLAVQPATGASNTSTPSLSQGPAQLKAASSANLIQPKTRTEAAPGTNSGPSPTLADSSEPGGQAVIFKPSKPIILPSSDINIDVERRNRAPAGLGMSMVTSVGHVWFNTFFEGNGPEQNGVADESGVFEIEWDKMDGIKGSLRKGTRACDRMAIVWRSVKDVEGPDIVINEPGENSPVPQMRAADWTQEKGDDPEAVKGLGLRVTDGRDSEVVSAASSVQGEAIGDSTDGAGGTGQGDEDDSLKGVKTSGPSGEEELSGR</sequence>
<dbReference type="InterPro" id="IPR051281">
    <property type="entry name" value="Dual-spec_lipid-protein_phosph"/>
</dbReference>
<dbReference type="GO" id="GO:0016314">
    <property type="term" value="F:phosphatidylinositol-3,4,5-trisphosphate 3-phosphatase activity"/>
    <property type="evidence" value="ECO:0007669"/>
    <property type="project" value="UniProtKB-EC"/>
</dbReference>
<dbReference type="GO" id="GO:0046856">
    <property type="term" value="P:phosphatidylinositol dephosphorylation"/>
    <property type="evidence" value="ECO:0007669"/>
    <property type="project" value="TreeGrafter"/>
</dbReference>
<dbReference type="SMART" id="SM00404">
    <property type="entry name" value="PTPc_motif"/>
    <property type="match status" value="1"/>
</dbReference>
<dbReference type="OrthoDB" id="16692at2759"/>
<dbReference type="Proteomes" id="UP000275385">
    <property type="component" value="Unassembled WGS sequence"/>
</dbReference>
<dbReference type="PANTHER" id="PTHR12305">
    <property type="entry name" value="PHOSPHATASE WITH HOMOLOGY TO TENSIN"/>
    <property type="match status" value="1"/>
</dbReference>
<feature type="compositionally biased region" description="Basic and acidic residues" evidence="3">
    <location>
        <begin position="542"/>
        <end position="551"/>
    </location>
</feature>